<evidence type="ECO:0000313" key="6">
    <source>
        <dbReference type="EMBL" id="UVW35736.1"/>
    </source>
</evidence>
<dbReference type="InterPro" id="IPR011010">
    <property type="entry name" value="DNA_brk_join_enz"/>
</dbReference>
<dbReference type="InterPro" id="IPR013762">
    <property type="entry name" value="Integrase-like_cat_sf"/>
</dbReference>
<dbReference type="InterPro" id="IPR025166">
    <property type="entry name" value="Integrase_DNA_bind_dom"/>
</dbReference>
<evidence type="ECO:0000256" key="4">
    <source>
        <dbReference type="ARBA" id="ARBA00023172"/>
    </source>
</evidence>
<dbReference type="Proteomes" id="UP001059934">
    <property type="component" value="Chromosome"/>
</dbReference>
<dbReference type="Pfam" id="PF13356">
    <property type="entry name" value="Arm-DNA-bind_3"/>
    <property type="match status" value="1"/>
</dbReference>
<evidence type="ECO:0000256" key="2">
    <source>
        <dbReference type="ARBA" id="ARBA00022908"/>
    </source>
</evidence>
<dbReference type="InterPro" id="IPR002104">
    <property type="entry name" value="Integrase_catalytic"/>
</dbReference>
<keyword evidence="2" id="KW-0229">DNA integration</keyword>
<sequence>MSLSNAWLKANLGKKREKVEEFKDRDNMGIRVSPLGKITFQMRYRYDNKHCRLDLGSYPKISLKEARNENDRLRKELEQGHNPKIVRKLEKQAIINAGSLESIFRQWYDSYCVKNKKMHHEIKRSFELYVLPVIGDLPAEKITLHQWLAILEDHAEKRPSIADRILTNSKQILKWAVRRKLISESALTGINAKEDLQLKKGVGDRSLSDDEIKYVWLAINESRMSTKNKLYLKLCLVFGCRNGELRLSRKDHFDFKNMVWTVPPENHKLGKASGKPLSRPIIPEVKELIQETIALSGKGDYLFNNNGTNEPMGVGAPVQLPYNIMQWLRKNKAYDMPHWSVHDLRKTARTNFSSLTEPHIAEIMLGHKLPGSWRVYDHYEYLPEQEQAYKAWWIRLEGLVEL</sequence>
<dbReference type="Gene3D" id="1.10.443.10">
    <property type="entry name" value="Intergrase catalytic core"/>
    <property type="match status" value="1"/>
</dbReference>
<dbReference type="InterPro" id="IPR053876">
    <property type="entry name" value="Phage_int_M"/>
</dbReference>
<dbReference type="Gene3D" id="3.30.160.390">
    <property type="entry name" value="Integrase, DNA-binding domain"/>
    <property type="match status" value="1"/>
</dbReference>
<organism evidence="6 7">
    <name type="scientific">SAR92 clade bacterium H455</name>
    <dbReference type="NCBI Taxonomy" id="2974818"/>
    <lineage>
        <taxon>Bacteria</taxon>
        <taxon>Pseudomonadati</taxon>
        <taxon>Pseudomonadota</taxon>
        <taxon>Gammaproteobacteria</taxon>
        <taxon>Cellvibrionales</taxon>
        <taxon>Porticoccaceae</taxon>
        <taxon>SAR92 clade</taxon>
    </lineage>
</organism>
<dbReference type="Gene3D" id="1.10.150.130">
    <property type="match status" value="1"/>
</dbReference>
<evidence type="ECO:0000256" key="1">
    <source>
        <dbReference type="ARBA" id="ARBA00008857"/>
    </source>
</evidence>
<keyword evidence="4" id="KW-0233">DNA recombination</keyword>
<keyword evidence="7" id="KW-1185">Reference proteome</keyword>
<reference evidence="6" key="1">
    <citation type="submission" date="2022-08" db="EMBL/GenBank/DDBJ databases">
        <title>Catabolic pathway analysis in culturable SAR92 clade bacteria reveals their overlooked roles in DMSP degradation in coastal seas.</title>
        <authorList>
            <person name="He X."/>
            <person name="Zhang X."/>
            <person name="Zhang Y."/>
        </authorList>
    </citation>
    <scope>NUCLEOTIDE SEQUENCE</scope>
    <source>
        <strain evidence="6">H455</strain>
    </source>
</reference>
<feature type="domain" description="Tyr recombinase" evidence="5">
    <location>
        <begin position="202"/>
        <end position="390"/>
    </location>
</feature>
<dbReference type="Pfam" id="PF22022">
    <property type="entry name" value="Phage_int_M"/>
    <property type="match status" value="1"/>
</dbReference>
<dbReference type="PANTHER" id="PTHR30629:SF2">
    <property type="entry name" value="PROPHAGE INTEGRASE INTS-RELATED"/>
    <property type="match status" value="1"/>
</dbReference>
<dbReference type="InterPro" id="IPR038488">
    <property type="entry name" value="Integrase_DNA-bd_sf"/>
</dbReference>
<dbReference type="InterPro" id="IPR050808">
    <property type="entry name" value="Phage_Integrase"/>
</dbReference>
<keyword evidence="3" id="KW-0238">DNA-binding</keyword>
<dbReference type="Pfam" id="PF00589">
    <property type="entry name" value="Phage_integrase"/>
    <property type="match status" value="1"/>
</dbReference>
<dbReference type="EMBL" id="CP103416">
    <property type="protein sequence ID" value="UVW35736.1"/>
    <property type="molecule type" value="Genomic_DNA"/>
</dbReference>
<gene>
    <name evidence="6" type="ORF">NYF23_03760</name>
</gene>
<evidence type="ECO:0000256" key="3">
    <source>
        <dbReference type="ARBA" id="ARBA00023125"/>
    </source>
</evidence>
<dbReference type="InterPro" id="IPR010998">
    <property type="entry name" value="Integrase_recombinase_N"/>
</dbReference>
<evidence type="ECO:0000259" key="5">
    <source>
        <dbReference type="PROSITE" id="PS51898"/>
    </source>
</evidence>
<evidence type="ECO:0000313" key="7">
    <source>
        <dbReference type="Proteomes" id="UP001059934"/>
    </source>
</evidence>
<dbReference type="SUPFAM" id="SSF56349">
    <property type="entry name" value="DNA breaking-rejoining enzymes"/>
    <property type="match status" value="1"/>
</dbReference>
<accession>A0ABY5TRM5</accession>
<proteinExistence type="inferred from homology"/>
<protein>
    <submittedName>
        <fullName evidence="6">Site-specific integrase</fullName>
    </submittedName>
</protein>
<dbReference type="PANTHER" id="PTHR30629">
    <property type="entry name" value="PROPHAGE INTEGRASE"/>
    <property type="match status" value="1"/>
</dbReference>
<dbReference type="PROSITE" id="PS51898">
    <property type="entry name" value="TYR_RECOMBINASE"/>
    <property type="match status" value="1"/>
</dbReference>
<dbReference type="CDD" id="cd00801">
    <property type="entry name" value="INT_P4_C"/>
    <property type="match status" value="1"/>
</dbReference>
<comment type="similarity">
    <text evidence="1">Belongs to the 'phage' integrase family.</text>
</comment>
<name>A0ABY5TRM5_9GAMM</name>